<evidence type="ECO:0000313" key="2">
    <source>
        <dbReference type="Proteomes" id="UP000252519"/>
    </source>
</evidence>
<gene>
    <name evidence="1" type="ORF">ANCCAN_20713</name>
</gene>
<accession>A0A368FMV2</accession>
<reference evidence="1 2" key="1">
    <citation type="submission" date="2014-10" db="EMBL/GenBank/DDBJ databases">
        <title>Draft genome of the hookworm Ancylostoma caninum.</title>
        <authorList>
            <person name="Mitreva M."/>
        </authorList>
    </citation>
    <scope>NUCLEOTIDE SEQUENCE [LARGE SCALE GENOMIC DNA]</scope>
    <source>
        <strain evidence="1 2">Baltimore</strain>
    </source>
</reference>
<protein>
    <submittedName>
        <fullName evidence="1">Uncharacterized protein</fullName>
    </submittedName>
</protein>
<dbReference type="Proteomes" id="UP000252519">
    <property type="component" value="Unassembled WGS sequence"/>
</dbReference>
<dbReference type="AlphaFoldDB" id="A0A368FMV2"/>
<comment type="caution">
    <text evidence="1">The sequence shown here is derived from an EMBL/GenBank/DDBJ whole genome shotgun (WGS) entry which is preliminary data.</text>
</comment>
<keyword evidence="2" id="KW-1185">Reference proteome</keyword>
<dbReference type="EMBL" id="JOJR01000918">
    <property type="protein sequence ID" value="RCN33463.1"/>
    <property type="molecule type" value="Genomic_DNA"/>
</dbReference>
<evidence type="ECO:0000313" key="1">
    <source>
        <dbReference type="EMBL" id="RCN33463.1"/>
    </source>
</evidence>
<organism evidence="1 2">
    <name type="scientific">Ancylostoma caninum</name>
    <name type="common">Dog hookworm</name>
    <dbReference type="NCBI Taxonomy" id="29170"/>
    <lineage>
        <taxon>Eukaryota</taxon>
        <taxon>Metazoa</taxon>
        <taxon>Ecdysozoa</taxon>
        <taxon>Nematoda</taxon>
        <taxon>Chromadorea</taxon>
        <taxon>Rhabditida</taxon>
        <taxon>Rhabditina</taxon>
        <taxon>Rhabditomorpha</taxon>
        <taxon>Strongyloidea</taxon>
        <taxon>Ancylostomatidae</taxon>
        <taxon>Ancylostomatinae</taxon>
        <taxon>Ancylostoma</taxon>
    </lineage>
</organism>
<feature type="non-terminal residue" evidence="1">
    <location>
        <position position="65"/>
    </location>
</feature>
<proteinExistence type="predicted"/>
<sequence length="65" mass="7336">MMASTSFSSQQLEVICTALYQAKDGDQLVRLFRDMDSHVLCSEWTSQPIRIGTATINFLCANVHR</sequence>
<name>A0A368FMV2_ANCCA</name>